<evidence type="ECO:0000313" key="5">
    <source>
        <dbReference type="EMBL" id="TWI81041.1"/>
    </source>
</evidence>
<dbReference type="PANTHER" id="PTHR30098">
    <property type="entry name" value="LEUCYL/PHENYLALANYL-TRNA--PROTEIN TRANSFERASE"/>
    <property type="match status" value="1"/>
</dbReference>
<dbReference type="Gene3D" id="3.30.70.3550">
    <property type="entry name" value="Leucyl/phenylalanyl-tRNA-protein transferase, N-terminal domain"/>
    <property type="match status" value="1"/>
</dbReference>
<comment type="subcellular location">
    <subcellularLocation>
        <location evidence="4">Cytoplasm</location>
    </subcellularLocation>
</comment>
<keyword evidence="2 4" id="KW-0808">Transferase</keyword>
<evidence type="ECO:0000256" key="1">
    <source>
        <dbReference type="ARBA" id="ARBA00022490"/>
    </source>
</evidence>
<dbReference type="SUPFAM" id="SSF55729">
    <property type="entry name" value="Acyl-CoA N-acyltransferases (Nat)"/>
    <property type="match status" value="1"/>
</dbReference>
<accession>A0A562SID3</accession>
<dbReference type="AlphaFoldDB" id="A0A562SID3"/>
<keyword evidence="6" id="KW-1185">Reference proteome</keyword>
<comment type="similarity">
    <text evidence="4">Belongs to the L/F-transferase family.</text>
</comment>
<dbReference type="Gene3D" id="3.40.630.70">
    <property type="entry name" value="Leucyl/phenylalanyl-tRNA-protein transferase, C-terminal domain"/>
    <property type="match status" value="1"/>
</dbReference>
<reference evidence="5 6" key="1">
    <citation type="journal article" date="2013" name="Stand. Genomic Sci.">
        <title>Genomic Encyclopedia of Type Strains, Phase I: The one thousand microbial genomes (KMG-I) project.</title>
        <authorList>
            <person name="Kyrpides N.C."/>
            <person name="Woyke T."/>
            <person name="Eisen J.A."/>
            <person name="Garrity G."/>
            <person name="Lilburn T.G."/>
            <person name="Beck B.J."/>
            <person name="Whitman W.B."/>
            <person name="Hugenholtz P."/>
            <person name="Klenk H.P."/>
        </authorList>
    </citation>
    <scope>NUCLEOTIDE SEQUENCE [LARGE SCALE GENOMIC DNA]</scope>
    <source>
        <strain evidence="5 6">DSM 13484</strain>
    </source>
</reference>
<keyword evidence="1 4" id="KW-0963">Cytoplasm</keyword>
<protein>
    <recommendedName>
        <fullName evidence="4">Leucyl/phenylalanyl-tRNA--protein transferase</fullName>
        <ecNumber evidence="4">2.3.2.6</ecNumber>
    </recommendedName>
    <alternativeName>
        <fullName evidence="4">L/F-transferase</fullName>
    </alternativeName>
    <alternativeName>
        <fullName evidence="4">Leucyltransferase</fullName>
    </alternativeName>
    <alternativeName>
        <fullName evidence="4">Phenyalanyltransferase</fullName>
    </alternativeName>
</protein>
<dbReference type="Proteomes" id="UP000316778">
    <property type="component" value="Unassembled WGS sequence"/>
</dbReference>
<comment type="catalytic activity">
    <reaction evidence="4">
        <text>L-phenylalanyl-tRNA(Phe) + an N-terminal L-alpha-aminoacyl-[protein] = an N-terminal L-phenylalanyl-L-alpha-aminoacyl-[protein] + tRNA(Phe)</text>
        <dbReference type="Rhea" id="RHEA:43632"/>
        <dbReference type="Rhea" id="RHEA-COMP:9668"/>
        <dbReference type="Rhea" id="RHEA-COMP:9699"/>
        <dbReference type="Rhea" id="RHEA-COMP:10636"/>
        <dbReference type="Rhea" id="RHEA-COMP:10637"/>
        <dbReference type="ChEBI" id="CHEBI:78442"/>
        <dbReference type="ChEBI" id="CHEBI:78531"/>
        <dbReference type="ChEBI" id="CHEBI:78597"/>
        <dbReference type="ChEBI" id="CHEBI:83561"/>
        <dbReference type="EC" id="2.3.2.6"/>
    </reaction>
</comment>
<evidence type="ECO:0000256" key="3">
    <source>
        <dbReference type="ARBA" id="ARBA00023315"/>
    </source>
</evidence>
<comment type="caution">
    <text evidence="5">The sequence shown here is derived from an EMBL/GenBank/DDBJ whole genome shotgun (WGS) entry which is preliminary data.</text>
</comment>
<comment type="function">
    <text evidence="4">Functions in the N-end rule pathway of protein degradation where it conjugates Leu, Phe and, less efficiently, Met from aminoacyl-tRNAs to the N-termini of proteins containing an N-terminal arginine or lysine.</text>
</comment>
<dbReference type="HAMAP" id="MF_00688">
    <property type="entry name" value="Leu_Phe_trans"/>
    <property type="match status" value="1"/>
</dbReference>
<evidence type="ECO:0000313" key="6">
    <source>
        <dbReference type="Proteomes" id="UP000316778"/>
    </source>
</evidence>
<comment type="catalytic activity">
    <reaction evidence="4">
        <text>N-terminal L-arginyl-[protein] + L-leucyl-tRNA(Leu) = N-terminal L-leucyl-L-arginyl-[protein] + tRNA(Leu) + H(+)</text>
        <dbReference type="Rhea" id="RHEA:50416"/>
        <dbReference type="Rhea" id="RHEA-COMP:9613"/>
        <dbReference type="Rhea" id="RHEA-COMP:9622"/>
        <dbReference type="Rhea" id="RHEA-COMP:12672"/>
        <dbReference type="Rhea" id="RHEA-COMP:12673"/>
        <dbReference type="ChEBI" id="CHEBI:15378"/>
        <dbReference type="ChEBI" id="CHEBI:64719"/>
        <dbReference type="ChEBI" id="CHEBI:78442"/>
        <dbReference type="ChEBI" id="CHEBI:78494"/>
        <dbReference type="ChEBI" id="CHEBI:133044"/>
        <dbReference type="EC" id="2.3.2.6"/>
    </reaction>
</comment>
<dbReference type="PANTHER" id="PTHR30098:SF2">
    <property type="entry name" value="LEUCYL_PHENYLALANYL-TRNA--PROTEIN TRANSFERASE"/>
    <property type="match status" value="1"/>
</dbReference>
<sequence length="200" mass="22344">MAEPDGLLAMGGDLSPERLLLAYHSGIFPWYSEPPILWWSPDPRFVLFPEELRVSSSMRQVLKKGIFRITINQRFEEVIAHCSRVPRPGQDGTWITSAMQQAYTQLHRQGYALSVECWQENRLVGGLYGIQLGRCFFGESMFSLVSNASKAAFISFIQAGGLALVDCQVYTDHLASLGARFITRASFRELLGQHLGTGGQ</sequence>
<dbReference type="GO" id="GO:0008914">
    <property type="term" value="F:leucyl-tRNA--protein transferase activity"/>
    <property type="evidence" value="ECO:0007669"/>
    <property type="project" value="UniProtKB-UniRule"/>
</dbReference>
<keyword evidence="3 4" id="KW-0012">Acyltransferase</keyword>
<organism evidence="5 6">
    <name type="scientific">Chitinophaga japonensis</name>
    <name type="common">Flexibacter japonensis</name>
    <dbReference type="NCBI Taxonomy" id="104662"/>
    <lineage>
        <taxon>Bacteria</taxon>
        <taxon>Pseudomonadati</taxon>
        <taxon>Bacteroidota</taxon>
        <taxon>Chitinophagia</taxon>
        <taxon>Chitinophagales</taxon>
        <taxon>Chitinophagaceae</taxon>
        <taxon>Chitinophaga</taxon>
    </lineage>
</organism>
<proteinExistence type="inferred from homology"/>
<name>A0A562SID3_CHIJA</name>
<dbReference type="InterPro" id="IPR016181">
    <property type="entry name" value="Acyl_CoA_acyltransferase"/>
</dbReference>
<comment type="catalytic activity">
    <reaction evidence="4">
        <text>N-terminal L-lysyl-[protein] + L-leucyl-tRNA(Leu) = N-terminal L-leucyl-L-lysyl-[protein] + tRNA(Leu) + H(+)</text>
        <dbReference type="Rhea" id="RHEA:12340"/>
        <dbReference type="Rhea" id="RHEA-COMP:9613"/>
        <dbReference type="Rhea" id="RHEA-COMP:9622"/>
        <dbReference type="Rhea" id="RHEA-COMP:12670"/>
        <dbReference type="Rhea" id="RHEA-COMP:12671"/>
        <dbReference type="ChEBI" id="CHEBI:15378"/>
        <dbReference type="ChEBI" id="CHEBI:65249"/>
        <dbReference type="ChEBI" id="CHEBI:78442"/>
        <dbReference type="ChEBI" id="CHEBI:78494"/>
        <dbReference type="ChEBI" id="CHEBI:133043"/>
        <dbReference type="EC" id="2.3.2.6"/>
    </reaction>
</comment>
<gene>
    <name evidence="4" type="primary">aat</name>
    <name evidence="5" type="ORF">LX66_5648</name>
</gene>
<dbReference type="EMBL" id="VLLG01000008">
    <property type="protein sequence ID" value="TWI81041.1"/>
    <property type="molecule type" value="Genomic_DNA"/>
</dbReference>
<dbReference type="GO" id="GO:0005737">
    <property type="term" value="C:cytoplasm"/>
    <property type="evidence" value="ECO:0007669"/>
    <property type="project" value="UniProtKB-SubCell"/>
</dbReference>
<dbReference type="InterPro" id="IPR042221">
    <property type="entry name" value="Leu/Phe-tRNA_Trfase_N"/>
</dbReference>
<evidence type="ECO:0000256" key="4">
    <source>
        <dbReference type="HAMAP-Rule" id="MF_00688"/>
    </source>
</evidence>
<dbReference type="NCBIfam" id="TIGR00667">
    <property type="entry name" value="aat"/>
    <property type="match status" value="1"/>
</dbReference>
<dbReference type="GO" id="GO:0030163">
    <property type="term" value="P:protein catabolic process"/>
    <property type="evidence" value="ECO:0007669"/>
    <property type="project" value="UniProtKB-UniRule"/>
</dbReference>
<dbReference type="EC" id="2.3.2.6" evidence="4"/>
<dbReference type="Pfam" id="PF03588">
    <property type="entry name" value="Leu_Phe_trans"/>
    <property type="match status" value="1"/>
</dbReference>
<dbReference type="InterPro" id="IPR042203">
    <property type="entry name" value="Leu/Phe-tRNA_Trfase_C"/>
</dbReference>
<evidence type="ECO:0000256" key="2">
    <source>
        <dbReference type="ARBA" id="ARBA00022679"/>
    </source>
</evidence>
<dbReference type="InterPro" id="IPR004616">
    <property type="entry name" value="Leu/Phe-tRNA_Trfase"/>
</dbReference>